<protein>
    <submittedName>
        <fullName evidence="1">Uncharacterized protein</fullName>
    </submittedName>
</protein>
<dbReference type="RefSeq" id="WP_003542521.1">
    <property type="nucleotide sequence ID" value="NC_015565.1"/>
</dbReference>
<evidence type="ECO:0000313" key="1">
    <source>
        <dbReference type="EMBL" id="AEF94918.1"/>
    </source>
</evidence>
<dbReference type="KEGG" id="dca:Desca_2079"/>
<keyword evidence="2" id="KW-1185">Reference proteome</keyword>
<sequence>MTQVYVYANKVYFLSKAKDLCKLIQGYAEQYRTVQELIKAKLN</sequence>
<dbReference type="AlphaFoldDB" id="F6B9M2"/>
<organism evidence="1 2">
    <name type="scientific">Desulfotomaculum nigrificans (strain DSM 14880 / VKM B-2319 / CO-1-SRB)</name>
    <name type="common">Desulfotomaculum carboxydivorans</name>
    <dbReference type="NCBI Taxonomy" id="868595"/>
    <lineage>
        <taxon>Bacteria</taxon>
        <taxon>Bacillati</taxon>
        <taxon>Bacillota</taxon>
        <taxon>Clostridia</taxon>
        <taxon>Eubacteriales</taxon>
        <taxon>Desulfotomaculaceae</taxon>
        <taxon>Desulfotomaculum</taxon>
    </lineage>
</organism>
<dbReference type="EMBL" id="CP002736">
    <property type="protein sequence ID" value="AEF94918.1"/>
    <property type="molecule type" value="Genomic_DNA"/>
</dbReference>
<gene>
    <name evidence="1" type="ordered locus">Desca_2079</name>
</gene>
<name>F6B9M2_DESCC</name>
<dbReference type="HOGENOM" id="CLU_214286_0_0_9"/>
<evidence type="ECO:0000313" key="2">
    <source>
        <dbReference type="Proteomes" id="UP000009226"/>
    </source>
</evidence>
<accession>F6B9M2</accession>
<proteinExistence type="predicted"/>
<reference evidence="1" key="1">
    <citation type="submission" date="2011-05" db="EMBL/GenBank/DDBJ databases">
        <title>Complete sequence of Desulfotomaculum carboxydivorans CO-1-SRB.</title>
        <authorList>
            <consortium name="US DOE Joint Genome Institute"/>
            <person name="Lucas S."/>
            <person name="Han J."/>
            <person name="Lapidus A."/>
            <person name="Cheng J.-F."/>
            <person name="Goodwin L."/>
            <person name="Pitluck S."/>
            <person name="Peters L."/>
            <person name="Mikhailova N."/>
            <person name="Lu M."/>
            <person name="Han C."/>
            <person name="Tapia R."/>
            <person name="Land M."/>
            <person name="Hauser L."/>
            <person name="Kyrpides N."/>
            <person name="Ivanova N."/>
            <person name="Pagani I."/>
            <person name="Stams A."/>
            <person name="Plugge C."/>
            <person name="Muyzer G."/>
            <person name="Kuever J."/>
            <person name="Parshina S."/>
            <person name="Ivanova A."/>
            <person name="Nazina T."/>
            <person name="Woyke T."/>
        </authorList>
    </citation>
    <scope>NUCLEOTIDE SEQUENCE [LARGE SCALE GENOMIC DNA]</scope>
    <source>
        <strain evidence="1">CO-1-SRB</strain>
    </source>
</reference>
<dbReference type="Proteomes" id="UP000009226">
    <property type="component" value="Chromosome"/>
</dbReference>